<dbReference type="Pfam" id="PF00115">
    <property type="entry name" value="COX1"/>
    <property type="match status" value="1"/>
</dbReference>
<feature type="transmembrane region" description="Helical" evidence="2">
    <location>
        <begin position="116"/>
        <end position="141"/>
    </location>
</feature>
<feature type="transmembrane region" description="Helical" evidence="2">
    <location>
        <begin position="200"/>
        <end position="220"/>
    </location>
</feature>
<feature type="transmembrane region" description="Helical" evidence="2">
    <location>
        <begin position="328"/>
        <end position="348"/>
    </location>
</feature>
<evidence type="ECO:0000259" key="3">
    <source>
        <dbReference type="PROSITE" id="PS50855"/>
    </source>
</evidence>
<dbReference type="OrthoDB" id="7282707at2"/>
<dbReference type="PRINTS" id="PR01165">
    <property type="entry name" value="CYCOXIDASEI"/>
</dbReference>
<accession>A0A318MY37</accession>
<feature type="transmembrane region" description="Helical" evidence="2">
    <location>
        <begin position="303"/>
        <end position="322"/>
    </location>
</feature>
<gene>
    <name evidence="4" type="ORF">DK869_01455</name>
</gene>
<dbReference type="GO" id="GO:0016020">
    <property type="term" value="C:membrane"/>
    <property type="evidence" value="ECO:0007669"/>
    <property type="project" value="InterPro"/>
</dbReference>
<proteinExistence type="predicted"/>
<evidence type="ECO:0000313" key="5">
    <source>
        <dbReference type="Proteomes" id="UP000247565"/>
    </source>
</evidence>
<evidence type="ECO:0000256" key="1">
    <source>
        <dbReference type="ARBA" id="ARBA00022660"/>
    </source>
</evidence>
<feature type="transmembrane region" description="Helical" evidence="2">
    <location>
        <begin position="7"/>
        <end position="29"/>
    </location>
</feature>
<dbReference type="GO" id="GO:0022904">
    <property type="term" value="P:respiratory electron transport chain"/>
    <property type="evidence" value="ECO:0007669"/>
    <property type="project" value="TreeGrafter"/>
</dbReference>
<dbReference type="InterPro" id="IPR000883">
    <property type="entry name" value="Cyt_C_Oxase_1"/>
</dbReference>
<sequence>MKINYKVGMSAIILAILAGLSGGITALYYQLNEFLPLLFQIHDKTATINIFQTHARMMVFFVLQPALMVAFGSWFFPVLIGSRNFAFPLVNILSIILLWTGFFFNFFSFFNSETGLMSLISLVFWSIGAVLFSINVLVTFINNRGQDIKYYSIPLFAWMHVISASFLLGVGSILLGILTRDYFNYNMQLDWAISQTVKNFVFPMVVVLILPSFGILFHIFQTISENRIKSDKILLIGITTAFSLLLFLFWNKSIFTEVYFQTDSFVNIETIFAVGLYGLICVLSIFALNLFKTGLKNISTPMLWSLGCLFLLLFAWPYKGLIQGINQIHSTLTYAIILSIFAGFYFWMGKIFGKQYSESMGISHFVITMIGIVLTLKIIPLGRNTVFWGDIFMGLSIFVFQGVIINAIFYNVVKPVANYWGKGAITNEWKLPSPMFTANKQNR</sequence>
<organism evidence="4 5">
    <name type="scientific">Commensalibacter melissae</name>
    <dbReference type="NCBI Taxonomy" id="2070537"/>
    <lineage>
        <taxon>Bacteria</taxon>
        <taxon>Pseudomonadati</taxon>
        <taxon>Pseudomonadota</taxon>
        <taxon>Alphaproteobacteria</taxon>
        <taxon>Acetobacterales</taxon>
        <taxon>Acetobacteraceae</taxon>
    </lineage>
</organism>
<dbReference type="PANTHER" id="PTHR10422">
    <property type="entry name" value="CYTOCHROME C OXIDASE SUBUNIT 1"/>
    <property type="match status" value="1"/>
</dbReference>
<feature type="domain" description="Cytochrome oxidase subunit I profile" evidence="3">
    <location>
        <begin position="1"/>
        <end position="376"/>
    </location>
</feature>
<feature type="transmembrane region" description="Helical" evidence="2">
    <location>
        <begin position="153"/>
        <end position="180"/>
    </location>
</feature>
<keyword evidence="1" id="KW-0813">Transport</keyword>
<dbReference type="GO" id="GO:0009060">
    <property type="term" value="P:aerobic respiration"/>
    <property type="evidence" value="ECO:0007669"/>
    <property type="project" value="InterPro"/>
</dbReference>
<comment type="caution">
    <text evidence="4">The sequence shown here is derived from an EMBL/GenBank/DDBJ whole genome shotgun (WGS) entry which is preliminary data.</text>
</comment>
<dbReference type="GO" id="GO:0020037">
    <property type="term" value="F:heme binding"/>
    <property type="evidence" value="ECO:0007669"/>
    <property type="project" value="InterPro"/>
</dbReference>
<dbReference type="Gene3D" id="1.20.210.10">
    <property type="entry name" value="Cytochrome c oxidase-like, subunit I domain"/>
    <property type="match status" value="1"/>
</dbReference>
<evidence type="ECO:0000256" key="2">
    <source>
        <dbReference type="SAM" id="Phobius"/>
    </source>
</evidence>
<dbReference type="Proteomes" id="UP000247565">
    <property type="component" value="Unassembled WGS sequence"/>
</dbReference>
<keyword evidence="2" id="KW-0472">Membrane</keyword>
<dbReference type="InterPro" id="IPR023616">
    <property type="entry name" value="Cyt_c_oxase-like_su1_dom"/>
</dbReference>
<feature type="transmembrane region" description="Helical" evidence="2">
    <location>
        <begin position="57"/>
        <end position="80"/>
    </location>
</feature>
<keyword evidence="5" id="KW-1185">Reference proteome</keyword>
<keyword evidence="2" id="KW-0812">Transmembrane</keyword>
<feature type="transmembrane region" description="Helical" evidence="2">
    <location>
        <begin position="391"/>
        <end position="413"/>
    </location>
</feature>
<name>A0A318MY37_9PROT</name>
<evidence type="ECO:0000313" key="4">
    <source>
        <dbReference type="EMBL" id="PXZ01705.1"/>
    </source>
</evidence>
<protein>
    <recommendedName>
        <fullName evidence="3">Cytochrome oxidase subunit I profile domain-containing protein</fullName>
    </recommendedName>
</protein>
<reference evidence="4 5" key="1">
    <citation type="submission" date="2018-05" db="EMBL/GenBank/DDBJ databases">
        <title>Reference genomes for bee gut microbiota database.</title>
        <authorList>
            <person name="Ellegaard K.M."/>
        </authorList>
    </citation>
    <scope>NUCLEOTIDE SEQUENCE [LARGE SCALE GENOMIC DNA]</scope>
    <source>
        <strain evidence="4 5">ESL0284</strain>
    </source>
</reference>
<dbReference type="GO" id="GO:0015990">
    <property type="term" value="P:electron transport coupled proton transport"/>
    <property type="evidence" value="ECO:0007669"/>
    <property type="project" value="TreeGrafter"/>
</dbReference>
<feature type="transmembrane region" description="Helical" evidence="2">
    <location>
        <begin position="232"/>
        <end position="250"/>
    </location>
</feature>
<dbReference type="RefSeq" id="WP_110438224.1">
    <property type="nucleotide sequence ID" value="NZ_CP046393.1"/>
</dbReference>
<dbReference type="InterPro" id="IPR036927">
    <property type="entry name" value="Cyt_c_oxase-like_su1_sf"/>
</dbReference>
<keyword evidence="2" id="KW-1133">Transmembrane helix</keyword>
<feature type="transmembrane region" description="Helical" evidence="2">
    <location>
        <begin position="270"/>
        <end position="291"/>
    </location>
</feature>
<dbReference type="AlphaFoldDB" id="A0A318MY37"/>
<feature type="transmembrane region" description="Helical" evidence="2">
    <location>
        <begin position="87"/>
        <end position="110"/>
    </location>
</feature>
<dbReference type="GO" id="GO:0004129">
    <property type="term" value="F:cytochrome-c oxidase activity"/>
    <property type="evidence" value="ECO:0007669"/>
    <property type="project" value="InterPro"/>
</dbReference>
<feature type="transmembrane region" description="Helical" evidence="2">
    <location>
        <begin position="360"/>
        <end position="379"/>
    </location>
</feature>
<keyword evidence="1" id="KW-0679">Respiratory chain</keyword>
<keyword evidence="1" id="KW-0249">Electron transport</keyword>
<dbReference type="PROSITE" id="PS50855">
    <property type="entry name" value="COX1"/>
    <property type="match status" value="1"/>
</dbReference>
<dbReference type="SUPFAM" id="SSF81442">
    <property type="entry name" value="Cytochrome c oxidase subunit I-like"/>
    <property type="match status" value="1"/>
</dbReference>
<dbReference type="PANTHER" id="PTHR10422:SF18">
    <property type="entry name" value="CYTOCHROME C OXIDASE SUBUNIT 1"/>
    <property type="match status" value="1"/>
</dbReference>
<dbReference type="EMBL" id="QGLT01000001">
    <property type="protein sequence ID" value="PXZ01705.1"/>
    <property type="molecule type" value="Genomic_DNA"/>
</dbReference>